<gene>
    <name evidence="2" type="ORF">COCVIDRAFT_112817</name>
</gene>
<dbReference type="RefSeq" id="XP_014551476.1">
    <property type="nucleotide sequence ID" value="XM_014695990.1"/>
</dbReference>
<dbReference type="GeneID" id="26250247"/>
<name>W7E7F0_BIPV3</name>
<dbReference type="PROSITE" id="PS51782">
    <property type="entry name" value="LYSM"/>
    <property type="match status" value="1"/>
</dbReference>
<keyword evidence="3" id="KW-1185">Reference proteome</keyword>
<protein>
    <recommendedName>
        <fullName evidence="1">LysM domain-containing protein</fullName>
    </recommendedName>
</protein>
<dbReference type="InterPro" id="IPR018392">
    <property type="entry name" value="LysM"/>
</dbReference>
<evidence type="ECO:0000313" key="3">
    <source>
        <dbReference type="Proteomes" id="UP000054337"/>
    </source>
</evidence>
<evidence type="ECO:0000313" key="2">
    <source>
        <dbReference type="EMBL" id="EUN21900.1"/>
    </source>
</evidence>
<dbReference type="EMBL" id="KI968829">
    <property type="protein sequence ID" value="EUN21900.1"/>
    <property type="molecule type" value="Genomic_DNA"/>
</dbReference>
<feature type="domain" description="LysM" evidence="1">
    <location>
        <begin position="1"/>
        <end position="39"/>
    </location>
</feature>
<reference evidence="2 3" key="1">
    <citation type="journal article" date="2013" name="PLoS Genet.">
        <title>Comparative genome structure, secondary metabolite, and effector coding capacity across Cochliobolus pathogens.</title>
        <authorList>
            <person name="Condon B.J."/>
            <person name="Leng Y."/>
            <person name="Wu D."/>
            <person name="Bushley K.E."/>
            <person name="Ohm R.A."/>
            <person name="Otillar R."/>
            <person name="Martin J."/>
            <person name="Schackwitz W."/>
            <person name="Grimwood J."/>
            <person name="MohdZainudin N."/>
            <person name="Xue C."/>
            <person name="Wang R."/>
            <person name="Manning V.A."/>
            <person name="Dhillon B."/>
            <person name="Tu Z.J."/>
            <person name="Steffenson B.J."/>
            <person name="Salamov A."/>
            <person name="Sun H."/>
            <person name="Lowry S."/>
            <person name="LaButti K."/>
            <person name="Han J."/>
            <person name="Copeland A."/>
            <person name="Lindquist E."/>
            <person name="Barry K."/>
            <person name="Schmutz J."/>
            <person name="Baker S.E."/>
            <person name="Ciuffetti L.M."/>
            <person name="Grigoriev I.V."/>
            <person name="Zhong S."/>
            <person name="Turgeon B.G."/>
        </authorList>
    </citation>
    <scope>NUCLEOTIDE SEQUENCE [LARGE SCALE GENOMIC DNA]</scope>
    <source>
        <strain evidence="2 3">FI3</strain>
    </source>
</reference>
<dbReference type="Proteomes" id="UP000054337">
    <property type="component" value="Unassembled WGS sequence"/>
</dbReference>
<organism evidence="2 3">
    <name type="scientific">Bipolaris victoriae (strain FI3)</name>
    <name type="common">Victoria blight of oats agent</name>
    <name type="synonym">Cochliobolus victoriae</name>
    <dbReference type="NCBI Taxonomy" id="930091"/>
    <lineage>
        <taxon>Eukaryota</taxon>
        <taxon>Fungi</taxon>
        <taxon>Dikarya</taxon>
        <taxon>Ascomycota</taxon>
        <taxon>Pezizomycotina</taxon>
        <taxon>Dothideomycetes</taxon>
        <taxon>Pleosporomycetidae</taxon>
        <taxon>Pleosporales</taxon>
        <taxon>Pleosporineae</taxon>
        <taxon>Pleosporaceae</taxon>
        <taxon>Bipolaris</taxon>
    </lineage>
</organism>
<proteinExistence type="predicted"/>
<evidence type="ECO:0000259" key="1">
    <source>
        <dbReference type="PROSITE" id="PS51782"/>
    </source>
</evidence>
<dbReference type="AlphaFoldDB" id="W7E7F0"/>
<dbReference type="HOGENOM" id="CLU_779789_0_0_1"/>
<sequence>YTCTEIAERYRITIDQFFLLNSLDYPNCLSIQAGEGYRIAGNVMPRSANGSCKPESLVTCLGYSGGQCCHSKKLKFGRSSDYCQADTCASGLCAVNNPSDYSLNNQYGLSTGDKLCGGIWGSCCGKSNRCGSGSECCGTADCLFGNCTISMHTPSPGLPPPNWASCNTTNRRCGPSNDYQVCNMVYGKRCSGSGACVTGSECGTGCNPLNGACDTATVPTPPNPVDTSPDNSTVRYLEEENHWYGTCGEQDGYTCVGTSFGTCCSTTGYCGSIGNHCAQGWPVHNPLCSQYNDLRSGCQTSNVASLDGSYAVNKGFMSAGGLFSGQCCAASKCCGTTDDYWKTEWSVVEKLDANFC</sequence>
<accession>W7E7F0</accession>
<feature type="non-terminal residue" evidence="2">
    <location>
        <position position="1"/>
    </location>
</feature>